<dbReference type="PANTHER" id="PTHR11496:SF102">
    <property type="entry name" value="ALCOHOL DEHYDROGENASE 4"/>
    <property type="match status" value="1"/>
</dbReference>
<organism evidence="5 6">
    <name type="scientific">Zasmidium cellare</name>
    <name type="common">Wine cellar mold</name>
    <name type="synonym">Racodium cellare</name>
    <dbReference type="NCBI Taxonomy" id="395010"/>
    <lineage>
        <taxon>Eukaryota</taxon>
        <taxon>Fungi</taxon>
        <taxon>Dikarya</taxon>
        <taxon>Ascomycota</taxon>
        <taxon>Pezizomycotina</taxon>
        <taxon>Dothideomycetes</taxon>
        <taxon>Dothideomycetidae</taxon>
        <taxon>Mycosphaerellales</taxon>
        <taxon>Mycosphaerellaceae</taxon>
        <taxon>Zasmidium</taxon>
    </lineage>
</organism>
<accession>A0ABR0F1Z6</accession>
<dbReference type="Pfam" id="PF25137">
    <property type="entry name" value="ADH_Fe_C"/>
    <property type="match status" value="1"/>
</dbReference>
<evidence type="ECO:0000256" key="1">
    <source>
        <dbReference type="ARBA" id="ARBA00007358"/>
    </source>
</evidence>
<dbReference type="InterPro" id="IPR001670">
    <property type="entry name" value="ADH_Fe/GldA"/>
</dbReference>
<name>A0ABR0F1Z6_ZASCE</name>
<dbReference type="PANTHER" id="PTHR11496">
    <property type="entry name" value="ALCOHOL DEHYDROGENASE"/>
    <property type="match status" value="1"/>
</dbReference>
<dbReference type="Gene3D" id="3.40.50.1970">
    <property type="match status" value="1"/>
</dbReference>
<dbReference type="Gene3D" id="1.20.1090.10">
    <property type="entry name" value="Dehydroquinate synthase-like - alpha domain"/>
    <property type="match status" value="1"/>
</dbReference>
<evidence type="ECO:0000256" key="2">
    <source>
        <dbReference type="ARBA" id="ARBA00023002"/>
    </source>
</evidence>
<keyword evidence="6" id="KW-1185">Reference proteome</keyword>
<evidence type="ECO:0008006" key="7">
    <source>
        <dbReference type="Google" id="ProtNLM"/>
    </source>
</evidence>
<evidence type="ECO:0000313" key="5">
    <source>
        <dbReference type="EMBL" id="KAK4507976.1"/>
    </source>
</evidence>
<sequence length="366" mass="39174">MATQNRFFACETRVVSGLGCISQLPSELTHYKLTNPALVVDAGIAKAGLLEKWLTPEILNLPARILAPPNPDLDSVRKGIEVAKKAKCDGVVIVGGGSSICLGKAVAICLVNPGDILEYEGNEKMLSLPVPTICVPTTAGSGSEVSRVLVLHEHGRPTEVIVRGFGTEPRVALLDGNVLLSCPKKPMLDAALDAITHACESLWSRRRTLITDALAEKALETMITRLPAALNDRDPEACQEIMEASSAANLACGNTGLALIHALTMSPDVPLPHGYQNGCLLLAVAKFNRSLMDPRHQKLVDQLEPLFKKIGWGGLYNANEIDDHNAFLMVRASTGNPFRINNIRASSDQECYEILRSSGASISAAA</sequence>
<dbReference type="Pfam" id="PF00465">
    <property type="entry name" value="Fe-ADH"/>
    <property type="match status" value="1"/>
</dbReference>
<comment type="caution">
    <text evidence="5">The sequence shown here is derived from an EMBL/GenBank/DDBJ whole genome shotgun (WGS) entry which is preliminary data.</text>
</comment>
<evidence type="ECO:0000259" key="3">
    <source>
        <dbReference type="Pfam" id="PF00465"/>
    </source>
</evidence>
<proteinExistence type="inferred from homology"/>
<reference evidence="5 6" key="1">
    <citation type="journal article" date="2023" name="G3 (Bethesda)">
        <title>A chromosome-level genome assembly of Zasmidium syzygii isolated from banana leaves.</title>
        <authorList>
            <person name="van Westerhoven A.C."/>
            <person name="Mehrabi R."/>
            <person name="Talebi R."/>
            <person name="Steentjes M.B.F."/>
            <person name="Corcolon B."/>
            <person name="Chong P.A."/>
            <person name="Kema G.H.J."/>
            <person name="Seidl M.F."/>
        </authorList>
    </citation>
    <scope>NUCLEOTIDE SEQUENCE [LARGE SCALE GENOMIC DNA]</scope>
    <source>
        <strain evidence="5 6">P124</strain>
    </source>
</reference>
<evidence type="ECO:0000313" key="6">
    <source>
        <dbReference type="Proteomes" id="UP001305779"/>
    </source>
</evidence>
<dbReference type="InterPro" id="IPR056798">
    <property type="entry name" value="ADH_Fe_C"/>
</dbReference>
<keyword evidence="2" id="KW-0560">Oxidoreductase</keyword>
<dbReference type="Proteomes" id="UP001305779">
    <property type="component" value="Unassembled WGS sequence"/>
</dbReference>
<feature type="domain" description="Fe-containing alcohol dehydrogenase-like C-terminal" evidence="4">
    <location>
        <begin position="190"/>
        <end position="303"/>
    </location>
</feature>
<evidence type="ECO:0000259" key="4">
    <source>
        <dbReference type="Pfam" id="PF25137"/>
    </source>
</evidence>
<gene>
    <name evidence="5" type="ORF">PRZ48_001711</name>
</gene>
<comment type="similarity">
    <text evidence="1">Belongs to the iron-containing alcohol dehydrogenase family.</text>
</comment>
<protein>
    <recommendedName>
        <fullName evidence="7">Alcohol dehydrogenase</fullName>
    </recommendedName>
</protein>
<dbReference type="InterPro" id="IPR039697">
    <property type="entry name" value="Alcohol_dehydrogenase_Fe"/>
</dbReference>
<feature type="domain" description="Alcohol dehydrogenase iron-type/glycerol dehydrogenase GldA" evidence="3">
    <location>
        <begin position="12"/>
        <end position="175"/>
    </location>
</feature>
<dbReference type="SUPFAM" id="SSF56796">
    <property type="entry name" value="Dehydroquinate synthase-like"/>
    <property type="match status" value="1"/>
</dbReference>
<dbReference type="EMBL" id="JAXOVC010000001">
    <property type="protein sequence ID" value="KAK4507976.1"/>
    <property type="molecule type" value="Genomic_DNA"/>
</dbReference>
<dbReference type="CDD" id="cd08551">
    <property type="entry name" value="Fe-ADH"/>
    <property type="match status" value="1"/>
</dbReference>